<keyword evidence="3" id="KW-0378">Hydrolase</keyword>
<gene>
    <name evidence="3" type="ORF">BDV95DRAFT_608616</name>
</gene>
<evidence type="ECO:0000313" key="4">
    <source>
        <dbReference type="Proteomes" id="UP000481861"/>
    </source>
</evidence>
<evidence type="ECO:0000256" key="1">
    <source>
        <dbReference type="SAM" id="SignalP"/>
    </source>
</evidence>
<dbReference type="AlphaFoldDB" id="A0A7C8IB84"/>
<dbReference type="PANTHER" id="PTHR43798:SF33">
    <property type="entry name" value="HYDROLASE, PUTATIVE (AFU_ORTHOLOGUE AFUA_2G14860)-RELATED"/>
    <property type="match status" value="1"/>
</dbReference>
<dbReference type="Gene3D" id="3.40.50.1820">
    <property type="entry name" value="alpha/beta hydrolase"/>
    <property type="match status" value="1"/>
</dbReference>
<dbReference type="SUPFAM" id="SSF53474">
    <property type="entry name" value="alpha/beta-Hydrolases"/>
    <property type="match status" value="1"/>
</dbReference>
<dbReference type="Pfam" id="PF12697">
    <property type="entry name" value="Abhydrolase_6"/>
    <property type="match status" value="1"/>
</dbReference>
<dbReference type="PANTHER" id="PTHR43798">
    <property type="entry name" value="MONOACYLGLYCEROL LIPASE"/>
    <property type="match status" value="1"/>
</dbReference>
<proteinExistence type="predicted"/>
<evidence type="ECO:0000313" key="3">
    <source>
        <dbReference type="EMBL" id="KAF2869790.1"/>
    </source>
</evidence>
<dbReference type="Proteomes" id="UP000481861">
    <property type="component" value="Unassembled WGS sequence"/>
</dbReference>
<dbReference type="GO" id="GO:0016020">
    <property type="term" value="C:membrane"/>
    <property type="evidence" value="ECO:0007669"/>
    <property type="project" value="TreeGrafter"/>
</dbReference>
<feature type="chain" id="PRO_5028845252" evidence="1">
    <location>
        <begin position="21"/>
        <end position="399"/>
    </location>
</feature>
<comment type="caution">
    <text evidence="3">The sequence shown here is derived from an EMBL/GenBank/DDBJ whole genome shotgun (WGS) entry which is preliminary data.</text>
</comment>
<dbReference type="InterPro" id="IPR050266">
    <property type="entry name" value="AB_hydrolase_sf"/>
</dbReference>
<feature type="domain" description="AB hydrolase-1" evidence="2">
    <location>
        <begin position="121"/>
        <end position="381"/>
    </location>
</feature>
<sequence>MNAQTLLAVVGLALFSRVSALPEKNTEYVHPSNGICTDYKINNTVSSLNLIYQYPKFRDNFDVAAHLFNVTQVYRQTPEEGAEGYMPFAPVPQNATATYQLAGTFCRPKKEKSGNEKTVLVATHGLGYDRRYWAPSHDPERYNFVQAMLESGYSVFYYDRLGTGQSQKISGYLNQQSIQVKLLQHLVADIRGGKWTDTVKAEKIAVVGHSFGSTISAAAVANTPDFVEGLILTGYAIPAMNDTLSSRLQTAIPSIFANRIATPTYPDRDSGYLMFGDIYAHIETFFHEADYLRATAEYAHSISQPAAAGEFLTITLAQSDVELSAAFKGKLWIGTGQRDLIVCSGNCDVPFRSGAYKEVYKGVQDPRGYVLEGAGHGPNLHLNAQDFFGDIKAFLDRGL</sequence>
<evidence type="ECO:0000259" key="2">
    <source>
        <dbReference type="Pfam" id="PF12697"/>
    </source>
</evidence>
<dbReference type="GO" id="GO:0016787">
    <property type="term" value="F:hydrolase activity"/>
    <property type="evidence" value="ECO:0007669"/>
    <property type="project" value="UniProtKB-KW"/>
</dbReference>
<organism evidence="3 4">
    <name type="scientific">Massariosphaeria phaeospora</name>
    <dbReference type="NCBI Taxonomy" id="100035"/>
    <lineage>
        <taxon>Eukaryota</taxon>
        <taxon>Fungi</taxon>
        <taxon>Dikarya</taxon>
        <taxon>Ascomycota</taxon>
        <taxon>Pezizomycotina</taxon>
        <taxon>Dothideomycetes</taxon>
        <taxon>Pleosporomycetidae</taxon>
        <taxon>Pleosporales</taxon>
        <taxon>Pleosporales incertae sedis</taxon>
        <taxon>Massariosphaeria</taxon>
    </lineage>
</organism>
<dbReference type="EMBL" id="JAADJZ010000015">
    <property type="protein sequence ID" value="KAF2869790.1"/>
    <property type="molecule type" value="Genomic_DNA"/>
</dbReference>
<dbReference type="InterPro" id="IPR029058">
    <property type="entry name" value="AB_hydrolase_fold"/>
</dbReference>
<reference evidence="3 4" key="1">
    <citation type="submission" date="2020-01" db="EMBL/GenBank/DDBJ databases">
        <authorList>
            <consortium name="DOE Joint Genome Institute"/>
            <person name="Haridas S."/>
            <person name="Albert R."/>
            <person name="Binder M."/>
            <person name="Bloem J."/>
            <person name="Labutti K."/>
            <person name="Salamov A."/>
            <person name="Andreopoulos B."/>
            <person name="Baker S.E."/>
            <person name="Barry K."/>
            <person name="Bills G."/>
            <person name="Bluhm B.H."/>
            <person name="Cannon C."/>
            <person name="Castanera R."/>
            <person name="Culley D.E."/>
            <person name="Daum C."/>
            <person name="Ezra D."/>
            <person name="Gonzalez J.B."/>
            <person name="Henrissat B."/>
            <person name="Kuo A."/>
            <person name="Liang C."/>
            <person name="Lipzen A."/>
            <person name="Lutzoni F."/>
            <person name="Magnuson J."/>
            <person name="Mondo S."/>
            <person name="Nolan M."/>
            <person name="Ohm R."/>
            <person name="Pangilinan J."/>
            <person name="Park H.-J.H."/>
            <person name="Ramirez L."/>
            <person name="Alfaro M."/>
            <person name="Sun H."/>
            <person name="Tritt A."/>
            <person name="Yoshinaga Y."/>
            <person name="Zwiers L.-H.L."/>
            <person name="Turgeon B.G."/>
            <person name="Goodwin S.B."/>
            <person name="Spatafora J.W."/>
            <person name="Crous P.W."/>
            <person name="Grigoriev I.V."/>
        </authorList>
    </citation>
    <scope>NUCLEOTIDE SEQUENCE [LARGE SCALE GENOMIC DNA]</scope>
    <source>
        <strain evidence="3 4">CBS 611.86</strain>
    </source>
</reference>
<dbReference type="OrthoDB" id="190201at2759"/>
<accession>A0A7C8IB84</accession>
<keyword evidence="4" id="KW-1185">Reference proteome</keyword>
<protein>
    <submittedName>
        <fullName evidence="3">Alpha/Beta hydrolase protein</fullName>
    </submittedName>
</protein>
<feature type="signal peptide" evidence="1">
    <location>
        <begin position="1"/>
        <end position="20"/>
    </location>
</feature>
<keyword evidence="1" id="KW-0732">Signal</keyword>
<name>A0A7C8IB84_9PLEO</name>
<dbReference type="InterPro" id="IPR000073">
    <property type="entry name" value="AB_hydrolase_1"/>
</dbReference>